<dbReference type="TCDB" id="9.B.149.1.10">
    <property type="family name" value="the m50 peptidase (m50-p) family"/>
</dbReference>
<feature type="transmembrane region" description="Helical" evidence="5">
    <location>
        <begin position="154"/>
        <end position="174"/>
    </location>
</feature>
<protein>
    <recommendedName>
        <fullName evidence="6">Peptidase M50 domain-containing protein</fullName>
    </recommendedName>
</protein>
<keyword evidence="8" id="KW-1185">Reference proteome</keyword>
<name>Q97BX9_THEVO</name>
<feature type="domain" description="Peptidase M50" evidence="6">
    <location>
        <begin position="132"/>
        <end position="510"/>
    </location>
</feature>
<feature type="transmembrane region" description="Helical" evidence="5">
    <location>
        <begin position="20"/>
        <end position="38"/>
    </location>
</feature>
<evidence type="ECO:0000259" key="6">
    <source>
        <dbReference type="Pfam" id="PF02163"/>
    </source>
</evidence>
<keyword evidence="3 5" id="KW-1133">Transmembrane helix</keyword>
<dbReference type="PANTHER" id="PTHR13325:SF3">
    <property type="entry name" value="MEMBRANE-BOUND TRANSCRIPTION FACTOR SITE-2 PROTEASE"/>
    <property type="match status" value="1"/>
</dbReference>
<dbReference type="EMBL" id="BA000011">
    <property type="protein sequence ID" value="BAB59468.1"/>
    <property type="molecule type" value="Genomic_DNA"/>
</dbReference>
<dbReference type="CDD" id="cd06159">
    <property type="entry name" value="S2P-M50_PDZ_Arch"/>
    <property type="match status" value="1"/>
</dbReference>
<evidence type="ECO:0000256" key="3">
    <source>
        <dbReference type="ARBA" id="ARBA00022989"/>
    </source>
</evidence>
<evidence type="ECO:0000313" key="8">
    <source>
        <dbReference type="Proteomes" id="UP000001017"/>
    </source>
</evidence>
<dbReference type="Pfam" id="PF02163">
    <property type="entry name" value="Peptidase_M50"/>
    <property type="match status" value="1"/>
</dbReference>
<evidence type="ECO:0000256" key="1">
    <source>
        <dbReference type="ARBA" id="ARBA00004127"/>
    </source>
</evidence>
<accession>Q97BX9</accession>
<organism evidence="7 8">
    <name type="scientific">Thermoplasma volcanium (strain ATCC 51530 / DSM 4299 / JCM 9571 / NBRC 15438 / GSS1)</name>
    <dbReference type="NCBI Taxonomy" id="273116"/>
    <lineage>
        <taxon>Archaea</taxon>
        <taxon>Methanobacteriati</taxon>
        <taxon>Thermoplasmatota</taxon>
        <taxon>Thermoplasmata</taxon>
        <taxon>Thermoplasmatales</taxon>
        <taxon>Thermoplasmataceae</taxon>
        <taxon>Thermoplasma</taxon>
    </lineage>
</organism>
<evidence type="ECO:0000256" key="2">
    <source>
        <dbReference type="ARBA" id="ARBA00022692"/>
    </source>
</evidence>
<dbReference type="GO" id="GO:0031293">
    <property type="term" value="P:membrane protein intracellular domain proteolysis"/>
    <property type="evidence" value="ECO:0007669"/>
    <property type="project" value="TreeGrafter"/>
</dbReference>
<feature type="transmembrane region" description="Helical" evidence="5">
    <location>
        <begin position="503"/>
        <end position="521"/>
    </location>
</feature>
<feature type="transmembrane region" description="Helical" evidence="5">
    <location>
        <begin position="123"/>
        <end position="142"/>
    </location>
</feature>
<dbReference type="PANTHER" id="PTHR13325">
    <property type="entry name" value="PROTEASE M50 MEMBRANE-BOUND TRANSCRIPTION FACTOR SITE 2 PROTEASE"/>
    <property type="match status" value="1"/>
</dbReference>
<dbReference type="PaxDb" id="273116-14324541"/>
<proteinExistence type="predicted"/>
<dbReference type="PhylomeDB" id="Q97BX9"/>
<dbReference type="GO" id="GO:0004222">
    <property type="term" value="F:metalloendopeptidase activity"/>
    <property type="evidence" value="ECO:0007669"/>
    <property type="project" value="InterPro"/>
</dbReference>
<dbReference type="Gene3D" id="2.30.42.10">
    <property type="match status" value="1"/>
</dbReference>
<dbReference type="GO" id="GO:0016020">
    <property type="term" value="C:membrane"/>
    <property type="evidence" value="ECO:0007669"/>
    <property type="project" value="InterPro"/>
</dbReference>
<dbReference type="AlphaFoldDB" id="Q97BX9"/>
<dbReference type="KEGG" id="tvo:TVG0331095"/>
<comment type="subcellular location">
    <subcellularLocation>
        <location evidence="1">Endomembrane system</location>
        <topology evidence="1">Multi-pass membrane protein</topology>
    </subcellularLocation>
</comment>
<keyword evidence="2 5" id="KW-0812">Transmembrane</keyword>
<evidence type="ECO:0000256" key="5">
    <source>
        <dbReference type="SAM" id="Phobius"/>
    </source>
</evidence>
<dbReference type="InterPro" id="IPR001193">
    <property type="entry name" value="MBTPS2"/>
</dbReference>
<dbReference type="GO" id="GO:0005737">
    <property type="term" value="C:cytoplasm"/>
    <property type="evidence" value="ECO:0007669"/>
    <property type="project" value="TreeGrafter"/>
</dbReference>
<feature type="transmembrane region" description="Helical" evidence="5">
    <location>
        <begin position="80"/>
        <end position="103"/>
    </location>
</feature>
<dbReference type="eggNOG" id="arCOG04064">
    <property type="taxonomic scope" value="Archaea"/>
</dbReference>
<reference evidence="7 8" key="1">
    <citation type="journal article" date="1999" name="Proc. Jpn. Acad.">
        <title>Determination of the complete genomic DNA sequence of Thermoplasma volvanium GSS1.</title>
        <authorList>
            <person name="Kawashima T."/>
            <person name="Yamamoto Y."/>
            <person name="Aramaki H."/>
            <person name="Nunoshiba T."/>
            <person name="Kawamoto T."/>
            <person name="Watanabe K."/>
            <person name="Yamazaki M."/>
            <person name="Kanehori K."/>
            <person name="Amano N."/>
            <person name="Ohya Y."/>
            <person name="Makino K."/>
            <person name="Suzuki M."/>
        </authorList>
    </citation>
    <scope>NUCLEOTIDE SEQUENCE [LARGE SCALE GENOMIC DNA]</scope>
    <source>
        <strain evidence="8">ATCC 51530 / DSM 4299 / JCM 9571 / NBRC 15438 / GSS1</strain>
    </source>
</reference>
<gene>
    <name evidence="7" type="ORF">TVG0331095</name>
</gene>
<dbReference type="HOGENOM" id="CLU_042134_1_0_2"/>
<evidence type="ECO:0000313" key="7">
    <source>
        <dbReference type="EMBL" id="BAB59468.1"/>
    </source>
</evidence>
<dbReference type="GO" id="GO:0012505">
    <property type="term" value="C:endomembrane system"/>
    <property type="evidence" value="ECO:0007669"/>
    <property type="project" value="UniProtKB-SubCell"/>
</dbReference>
<dbReference type="InterPro" id="IPR008915">
    <property type="entry name" value="Peptidase_M50"/>
</dbReference>
<dbReference type="SUPFAM" id="SSF50156">
    <property type="entry name" value="PDZ domain-like"/>
    <property type="match status" value="1"/>
</dbReference>
<feature type="transmembrane region" description="Helical" evidence="5">
    <location>
        <begin position="452"/>
        <end position="474"/>
    </location>
</feature>
<sequence length="525" mass="57779">MAELTNVITYVSISNGMNYLYLFVFLLIAWIMAIYLLSPYIKKSGNFSLFGPALMLKFTKNRHVIDGIAKRFPAIKFSKVSVVIVFIAGIVSLVMLFYSAYLASFIRPSQAPPVTEFLGIPGINPAIPVGYGLLAIVISVVIHEMMHGITARKHGLKVDSVGALFFIVPVGAFVEPNQDEMTKADPVIRRRIFAAGPSINIIIGIIFAVILSTAMFAGAQPIHQGLYIESSDTTVNPHILPGTELISLGNYSGSAVMQALQSPTFLPGSNVTVETFDGHSVSKGEAVAGVIIVSVISGYPAEKVPGNSVILSIDNKTIYNLTTLDDVLNSIKPGTHISMKILELPSYSLQSYTMVTASKYSYYQQYDPSANSVIYKNQSFIGVSVSYMGISGYPLNELRNIIFLKEIYANPIDGFITSIGLPFYGLNPVPVSLASMFSVPVNPTLFWGTVNILFWMFWINIVLGITNALPFAFFDGGQFFKDTLTIWGRHIKSLRSEKTVNQVMYFLSFIVFFLILWEIVIPRII</sequence>
<dbReference type="InterPro" id="IPR036034">
    <property type="entry name" value="PDZ_sf"/>
</dbReference>
<dbReference type="STRING" id="273116.gene:9381102"/>
<evidence type="ECO:0000256" key="4">
    <source>
        <dbReference type="ARBA" id="ARBA00023136"/>
    </source>
</evidence>
<dbReference type="Proteomes" id="UP000001017">
    <property type="component" value="Chromosome"/>
</dbReference>
<feature type="transmembrane region" description="Helical" evidence="5">
    <location>
        <begin position="194"/>
        <end position="217"/>
    </location>
</feature>
<keyword evidence="4 5" id="KW-0472">Membrane</keyword>
<dbReference type="PRINTS" id="PR01000">
    <property type="entry name" value="SREBPS2PTASE"/>
</dbReference>
<reference evidence="7 8" key="2">
    <citation type="journal article" date="2000" name="Proc. Natl. Acad. Sci. U.S.A.">
        <title>Archaeal adaptation to higher temperatures revealed by genomic sequence of Thermoplasma volcanium.</title>
        <authorList>
            <person name="Kawashima T."/>
            <person name="Amano N."/>
            <person name="Koike H."/>
            <person name="Makino S."/>
            <person name="Higuchi S."/>
            <person name="Kawashima-Ohya Y."/>
            <person name="Watanabe K."/>
            <person name="Yamazaki M."/>
            <person name="Kanehori K."/>
            <person name="Kawamoto T."/>
            <person name="Nunoshiba T."/>
            <person name="Yamamoto Y."/>
            <person name="Aramaki H."/>
            <person name="Makino K."/>
            <person name="Suzuki M."/>
        </authorList>
    </citation>
    <scope>NUCLEOTIDE SEQUENCE [LARGE SCALE GENOMIC DNA]</scope>
    <source>
        <strain evidence="8">ATCC 51530 / DSM 4299 / JCM 9571 / NBRC 15438 / GSS1</strain>
    </source>
</reference>